<gene>
    <name evidence="2" type="ORF">ABID29_002095</name>
</gene>
<dbReference type="Proteomes" id="UP001549122">
    <property type="component" value="Unassembled WGS sequence"/>
</dbReference>
<dbReference type="PANTHER" id="PTHR37038">
    <property type="entry name" value="TRANSCRIPTIONAL REGULATOR-RELATED"/>
    <property type="match status" value="1"/>
</dbReference>
<feature type="domain" description="HTH cro/C1-type" evidence="1">
    <location>
        <begin position="8"/>
        <end position="61"/>
    </location>
</feature>
<name>A0ABV2FK75_9STRE</name>
<evidence type="ECO:0000313" key="2">
    <source>
        <dbReference type="EMBL" id="MET3558952.1"/>
    </source>
</evidence>
<dbReference type="Pfam" id="PF21259">
    <property type="entry name" value="Rgg_C"/>
    <property type="match status" value="1"/>
</dbReference>
<dbReference type="InterPro" id="IPR011990">
    <property type="entry name" value="TPR-like_helical_dom_sf"/>
</dbReference>
<sequence length="283" mass="33564">MSQYGEIFRLLREGKKLSLKEVAGSEISTAQLSRFETGKSQLTLEVFFTCLQRMSISYEEFSLYLQQEPESNLSQELMEAYYNGDLKRIQEIEIDWSVKCERNPDITKYRLDLIMIQIAKYYCNTDDVVSEENIRYLMDYLFKIEEWGEYERWLFSNAYAVFPSSSLELLAQELLSKSQKYFKNTGYRQEVAVILLHLVSAFLERKEFEKATLFLNTLHDFPFLEEDTHIRLGFRFYWAYFAYLTGYHNAKIEMEKCIEVAQFLSCDKISQTLQAIFKDVTDM</sequence>
<dbReference type="InterPro" id="IPR053163">
    <property type="entry name" value="HTH-type_regulator_Rgg"/>
</dbReference>
<protein>
    <submittedName>
        <fullName evidence="2">Rgg/GadR/MutR family transcriptional activator</fullName>
    </submittedName>
</protein>
<comment type="caution">
    <text evidence="2">The sequence shown here is derived from an EMBL/GenBank/DDBJ whole genome shotgun (WGS) entry which is preliminary data.</text>
</comment>
<dbReference type="InterPro" id="IPR010982">
    <property type="entry name" value="Lambda_DNA-bd_dom_sf"/>
</dbReference>
<dbReference type="CDD" id="cd00093">
    <property type="entry name" value="HTH_XRE"/>
    <property type="match status" value="1"/>
</dbReference>
<proteinExistence type="predicted"/>
<dbReference type="PANTHER" id="PTHR37038:SF12">
    <property type="entry name" value="TRANSCRIPTIONAL REGULATOR"/>
    <property type="match status" value="1"/>
</dbReference>
<accession>A0ABV2FK75</accession>
<dbReference type="InterPro" id="IPR010057">
    <property type="entry name" value="Transcription_activator_Rgg_C"/>
</dbReference>
<evidence type="ECO:0000313" key="3">
    <source>
        <dbReference type="Proteomes" id="UP001549122"/>
    </source>
</evidence>
<reference evidence="2 3" key="1">
    <citation type="submission" date="2024-06" db="EMBL/GenBank/DDBJ databases">
        <title>Genomic Encyclopedia of Type Strains, Phase IV (KMG-IV): sequencing the most valuable type-strain genomes for metagenomic binning, comparative biology and taxonomic classification.</title>
        <authorList>
            <person name="Goeker M."/>
        </authorList>
    </citation>
    <scope>NUCLEOTIDE SEQUENCE [LARGE SCALE GENOMIC DNA]</scope>
    <source>
        <strain evidence="2 3">DSM 28303</strain>
    </source>
</reference>
<dbReference type="EMBL" id="JBEPLO010000028">
    <property type="protein sequence ID" value="MET3558952.1"/>
    <property type="molecule type" value="Genomic_DNA"/>
</dbReference>
<organism evidence="2 3">
    <name type="scientific">Streptococcus rupicaprae</name>
    <dbReference type="NCBI Taxonomy" id="759619"/>
    <lineage>
        <taxon>Bacteria</taxon>
        <taxon>Bacillati</taxon>
        <taxon>Bacillota</taxon>
        <taxon>Bacilli</taxon>
        <taxon>Lactobacillales</taxon>
        <taxon>Streptococcaceae</taxon>
        <taxon>Streptococcus</taxon>
    </lineage>
</organism>
<dbReference type="SMART" id="SM00530">
    <property type="entry name" value="HTH_XRE"/>
    <property type="match status" value="1"/>
</dbReference>
<dbReference type="Gene3D" id="1.25.40.10">
    <property type="entry name" value="Tetratricopeptide repeat domain"/>
    <property type="match status" value="1"/>
</dbReference>
<keyword evidence="3" id="KW-1185">Reference proteome</keyword>
<dbReference type="NCBIfam" id="TIGR01716">
    <property type="entry name" value="RGG_Cterm"/>
    <property type="match status" value="1"/>
</dbReference>
<dbReference type="InterPro" id="IPR001387">
    <property type="entry name" value="Cro/C1-type_HTH"/>
</dbReference>
<dbReference type="RefSeq" id="WP_354366059.1">
    <property type="nucleotide sequence ID" value="NZ_JBEPLO010000028.1"/>
</dbReference>
<dbReference type="SUPFAM" id="SSF47413">
    <property type="entry name" value="lambda repressor-like DNA-binding domains"/>
    <property type="match status" value="1"/>
</dbReference>
<evidence type="ECO:0000259" key="1">
    <source>
        <dbReference type="PROSITE" id="PS50943"/>
    </source>
</evidence>
<dbReference type="PROSITE" id="PS50943">
    <property type="entry name" value="HTH_CROC1"/>
    <property type="match status" value="1"/>
</dbReference>